<dbReference type="GO" id="GO:0016301">
    <property type="term" value="F:kinase activity"/>
    <property type="evidence" value="ECO:0007669"/>
    <property type="project" value="UniProtKB-KW"/>
</dbReference>
<organism evidence="25 26">
    <name type="scientific">Actinomadura bangladeshensis</name>
    <dbReference type="NCBI Taxonomy" id="453573"/>
    <lineage>
        <taxon>Bacteria</taxon>
        <taxon>Bacillati</taxon>
        <taxon>Actinomycetota</taxon>
        <taxon>Actinomycetes</taxon>
        <taxon>Streptosporangiales</taxon>
        <taxon>Thermomonosporaceae</taxon>
        <taxon>Actinomadura</taxon>
    </lineage>
</organism>
<feature type="binding site" evidence="19">
    <location>
        <begin position="434"/>
        <end position="435"/>
    </location>
    <ligand>
        <name>phosphoenolpyruvate</name>
        <dbReference type="ChEBI" id="CHEBI:58702"/>
    </ligand>
</feature>
<keyword evidence="13 17" id="KW-0479">Metal-binding</keyword>
<dbReference type="InterPro" id="IPR040442">
    <property type="entry name" value="Pyrv_kinase-like_dom_sf"/>
</dbReference>
<comment type="catalytic activity">
    <reaction evidence="1 17">
        <text>L-histidyl-[protein] + phosphoenolpyruvate = N(pros)-phospho-L-histidyl-[protein] + pyruvate</text>
        <dbReference type="Rhea" id="RHEA:23880"/>
        <dbReference type="Rhea" id="RHEA-COMP:9745"/>
        <dbReference type="Rhea" id="RHEA-COMP:9746"/>
        <dbReference type="ChEBI" id="CHEBI:15361"/>
        <dbReference type="ChEBI" id="CHEBI:29979"/>
        <dbReference type="ChEBI" id="CHEBI:58702"/>
        <dbReference type="ChEBI" id="CHEBI:64837"/>
        <dbReference type="EC" id="2.7.3.9"/>
    </reaction>
</comment>
<evidence type="ECO:0000256" key="14">
    <source>
        <dbReference type="ARBA" id="ARBA00022777"/>
    </source>
</evidence>
<evidence type="ECO:0000256" key="20">
    <source>
        <dbReference type="PIRSR" id="PIRSR000732-3"/>
    </source>
</evidence>
<feature type="binding site" evidence="20">
    <location>
        <position position="411"/>
    </location>
    <ligand>
        <name>Mg(2+)</name>
        <dbReference type="ChEBI" id="CHEBI:18420"/>
    </ligand>
</feature>
<dbReference type="Gene3D" id="3.20.20.60">
    <property type="entry name" value="Phosphoenolpyruvate-binding domains"/>
    <property type="match status" value="1"/>
</dbReference>
<dbReference type="Gene3D" id="1.10.274.10">
    <property type="entry name" value="PtsI, HPr-binding domain"/>
    <property type="match status" value="1"/>
</dbReference>
<dbReference type="PANTHER" id="PTHR46244">
    <property type="entry name" value="PHOSPHOENOLPYRUVATE-PROTEIN PHOSPHOTRANSFERASE"/>
    <property type="match status" value="1"/>
</dbReference>
<feature type="binding site" evidence="19">
    <location>
        <position position="286"/>
    </location>
    <ligand>
        <name>phosphoenolpyruvate</name>
        <dbReference type="ChEBI" id="CHEBI:58702"/>
    </ligand>
</feature>
<dbReference type="Pfam" id="PF00391">
    <property type="entry name" value="PEP-utilizers"/>
    <property type="match status" value="1"/>
</dbReference>
<dbReference type="SUPFAM" id="SSF51621">
    <property type="entry name" value="Phosphoenolpyruvate/pyruvate domain"/>
    <property type="match status" value="1"/>
</dbReference>
<evidence type="ECO:0000256" key="15">
    <source>
        <dbReference type="ARBA" id="ARBA00022842"/>
    </source>
</evidence>
<keyword evidence="9 17" id="KW-0963">Cytoplasm</keyword>
<dbReference type="PIRSF" id="PIRSF000732">
    <property type="entry name" value="PTS_enzyme_I"/>
    <property type="match status" value="1"/>
</dbReference>
<dbReference type="GO" id="GO:0046872">
    <property type="term" value="F:metal ion binding"/>
    <property type="evidence" value="ECO:0007669"/>
    <property type="project" value="UniProtKB-KW"/>
</dbReference>
<evidence type="ECO:0000256" key="12">
    <source>
        <dbReference type="ARBA" id="ARBA00022683"/>
    </source>
</evidence>
<evidence type="ECO:0000256" key="3">
    <source>
        <dbReference type="ARBA" id="ARBA00002728"/>
    </source>
</evidence>
<evidence type="ECO:0000256" key="2">
    <source>
        <dbReference type="ARBA" id="ARBA00001946"/>
    </source>
</evidence>
<feature type="compositionally biased region" description="Pro residues" evidence="21">
    <location>
        <begin position="22"/>
        <end position="31"/>
    </location>
</feature>
<evidence type="ECO:0000256" key="4">
    <source>
        <dbReference type="ARBA" id="ARBA00004496"/>
    </source>
</evidence>
<keyword evidence="12 17" id="KW-0598">Phosphotransferase system</keyword>
<keyword evidence="11 17" id="KW-0808">Transferase</keyword>
<dbReference type="EC" id="2.7.3.9" evidence="6 17"/>
<feature type="domain" description="Phosphotransferase system enzyme I N-terminal" evidence="24">
    <location>
        <begin position="6"/>
        <end position="121"/>
    </location>
</feature>
<keyword evidence="25" id="KW-0670">Pyruvate</keyword>
<comment type="subcellular location">
    <subcellularLocation>
        <location evidence="4 17">Cytoplasm</location>
    </subcellularLocation>
</comment>
<keyword evidence="15 17" id="KW-0460">Magnesium</keyword>
<gene>
    <name evidence="25" type="primary">ptsP</name>
    <name evidence="25" type="ORF">E1284_21230</name>
</gene>
<dbReference type="SUPFAM" id="SSF47831">
    <property type="entry name" value="Enzyme I of the PEP:sugar phosphotransferase system HPr-binding (sub)domain"/>
    <property type="match status" value="1"/>
</dbReference>
<keyword evidence="8 17" id="KW-0813">Transport</keyword>
<feature type="binding site" evidence="19">
    <location>
        <position position="322"/>
    </location>
    <ligand>
        <name>phosphoenolpyruvate</name>
        <dbReference type="ChEBI" id="CHEBI:58702"/>
    </ligand>
</feature>
<evidence type="ECO:0000256" key="9">
    <source>
        <dbReference type="ARBA" id="ARBA00022490"/>
    </source>
</evidence>
<dbReference type="InterPro" id="IPR000121">
    <property type="entry name" value="PEP_util_C"/>
</dbReference>
<dbReference type="PANTHER" id="PTHR46244:SF3">
    <property type="entry name" value="PHOSPHOENOLPYRUVATE-PROTEIN PHOSPHOTRANSFERASE"/>
    <property type="match status" value="1"/>
</dbReference>
<evidence type="ECO:0000259" key="22">
    <source>
        <dbReference type="Pfam" id="PF00391"/>
    </source>
</evidence>
<proteinExistence type="inferred from homology"/>
<dbReference type="InterPro" id="IPR024692">
    <property type="entry name" value="PTS_EI"/>
</dbReference>
<comment type="similarity">
    <text evidence="5 17">Belongs to the PEP-utilizing enzyme family.</text>
</comment>
<evidence type="ECO:0000256" key="10">
    <source>
        <dbReference type="ARBA" id="ARBA00022597"/>
    </source>
</evidence>
<comment type="caution">
    <text evidence="25">The sequence shown here is derived from an EMBL/GenBank/DDBJ whole genome shotgun (WGS) entry which is preliminary data.</text>
</comment>
<dbReference type="EMBL" id="SMJW01000108">
    <property type="protein sequence ID" value="TDC13147.1"/>
    <property type="molecule type" value="Genomic_DNA"/>
</dbReference>
<reference evidence="25 26" key="1">
    <citation type="submission" date="2019-03" db="EMBL/GenBank/DDBJ databases">
        <title>Draft genome sequences of novel Actinobacteria.</title>
        <authorList>
            <person name="Sahin N."/>
            <person name="Ay H."/>
            <person name="Saygin H."/>
        </authorList>
    </citation>
    <scope>NUCLEOTIDE SEQUENCE [LARGE SCALE GENOMIC DNA]</scope>
    <source>
        <strain evidence="25 26">DSM 45347</strain>
    </source>
</reference>
<evidence type="ECO:0000313" key="26">
    <source>
        <dbReference type="Proteomes" id="UP000295431"/>
    </source>
</evidence>
<dbReference type="PROSITE" id="PS00370">
    <property type="entry name" value="PEP_ENZYMES_PHOS_SITE"/>
    <property type="match status" value="1"/>
</dbReference>
<dbReference type="GO" id="GO:0008965">
    <property type="term" value="F:phosphoenolpyruvate-protein phosphotransferase activity"/>
    <property type="evidence" value="ECO:0007669"/>
    <property type="project" value="UniProtKB-EC"/>
</dbReference>
<evidence type="ECO:0000256" key="5">
    <source>
        <dbReference type="ARBA" id="ARBA00007837"/>
    </source>
</evidence>
<dbReference type="OrthoDB" id="9765468at2"/>
<evidence type="ECO:0000256" key="17">
    <source>
        <dbReference type="PIRNR" id="PIRNR000732"/>
    </source>
</evidence>
<dbReference type="GO" id="GO:0005737">
    <property type="term" value="C:cytoplasm"/>
    <property type="evidence" value="ECO:0007669"/>
    <property type="project" value="UniProtKB-SubCell"/>
</dbReference>
<evidence type="ECO:0000256" key="21">
    <source>
        <dbReference type="SAM" id="MobiDB-lite"/>
    </source>
</evidence>
<feature type="binding site" evidence="19">
    <location>
        <position position="445"/>
    </location>
    <ligand>
        <name>phosphoenolpyruvate</name>
        <dbReference type="ChEBI" id="CHEBI:58702"/>
    </ligand>
</feature>
<name>A0A4R4NY91_9ACTN</name>
<dbReference type="AlphaFoldDB" id="A0A4R4NY91"/>
<evidence type="ECO:0000256" key="13">
    <source>
        <dbReference type="ARBA" id="ARBA00022723"/>
    </source>
</evidence>
<protein>
    <recommendedName>
        <fullName evidence="7 17">Phosphoenolpyruvate-protein phosphotransferase</fullName>
        <ecNumber evidence="6 17">2.7.3.9</ecNumber>
    </recommendedName>
    <alternativeName>
        <fullName evidence="16 17">Phosphotransferase system, enzyme I</fullName>
    </alternativeName>
</protein>
<feature type="active site" description="Proton donor" evidence="18">
    <location>
        <position position="482"/>
    </location>
</feature>
<dbReference type="GO" id="GO:0009401">
    <property type="term" value="P:phosphoenolpyruvate-dependent sugar phosphotransferase system"/>
    <property type="evidence" value="ECO:0007669"/>
    <property type="project" value="UniProtKB-KW"/>
</dbReference>
<evidence type="ECO:0000259" key="24">
    <source>
        <dbReference type="Pfam" id="PF05524"/>
    </source>
</evidence>
<accession>A0A4R4NY91</accession>
<feature type="region of interest" description="Disordered" evidence="21">
    <location>
        <begin position="1"/>
        <end position="33"/>
    </location>
</feature>
<dbReference type="NCBIfam" id="TIGR01417">
    <property type="entry name" value="PTS_I_fam"/>
    <property type="match status" value="1"/>
</dbReference>
<dbReference type="Proteomes" id="UP000295431">
    <property type="component" value="Unassembled WGS sequence"/>
</dbReference>
<dbReference type="Gene3D" id="3.50.30.10">
    <property type="entry name" value="Phosphohistidine domain"/>
    <property type="match status" value="1"/>
</dbReference>
<dbReference type="InterPro" id="IPR050499">
    <property type="entry name" value="PEP-utilizing_PTS_enzyme"/>
</dbReference>
<evidence type="ECO:0000256" key="6">
    <source>
        <dbReference type="ARBA" id="ARBA00012232"/>
    </source>
</evidence>
<evidence type="ECO:0000256" key="11">
    <source>
        <dbReference type="ARBA" id="ARBA00022679"/>
    </source>
</evidence>
<dbReference type="InterPro" id="IPR036618">
    <property type="entry name" value="PtsI_HPr-bd_sf"/>
</dbReference>
<dbReference type="SUPFAM" id="SSF52009">
    <property type="entry name" value="Phosphohistidine domain"/>
    <property type="match status" value="1"/>
</dbReference>
<dbReference type="InterPro" id="IPR008731">
    <property type="entry name" value="PTS_EIN"/>
</dbReference>
<feature type="binding site" evidence="20">
    <location>
        <position position="435"/>
    </location>
    <ligand>
        <name>Mg(2+)</name>
        <dbReference type="ChEBI" id="CHEBI:18420"/>
    </ligand>
</feature>
<evidence type="ECO:0000256" key="1">
    <source>
        <dbReference type="ARBA" id="ARBA00000683"/>
    </source>
</evidence>
<dbReference type="InterPro" id="IPR015813">
    <property type="entry name" value="Pyrv/PenolPyrv_kinase-like_dom"/>
</dbReference>
<feature type="domain" description="PEP-utilising enzyme C-terminal" evidence="23">
    <location>
        <begin position="241"/>
        <end position="519"/>
    </location>
</feature>
<sequence>MRELAGLGVSPGAAAGPVEVMGPPPALPPPRAGTDAAEEERAAVRALAAVGAELEKRAATAPTPEARGILSAQAAITGDPMLLAGVRSRTERGADAAHALHGAFDEQARTLLAAGGVFAERVADLADLSGRAVAAALGLPMPGIPAPGHPFVLVADDLSPADTAALDTAAVLALVTERGGPTGHTAILARSLGLPAVVGCAGILDAAASGGLVAVDGTAGTVRTSVTEREAAGINAAATRAEEEAVPAGPGRTADGRAIDLMVNIGSAADLDGVDLTGVAGVGLFRTEFLFLGRHEEPGLDEQAAAYAKAFAAAGGRTVVVRTLDAGADKPLPFLRLPDEPNPALGVRGLRVARERPDVLETQLAAIARAAAGTSARVAVMAPMVATPAEADAFVGRARAHGLTTAGVMVEVPSAALRAARILRGARFLSIGTNDLSQYALAADRQHSGFPELLDPWQPAVLDLVARCAEAGAAAGKPVGVCGEAAADPLLAPVLAGLGVTRLSMSPRALPAVRAALLRFTFAECAELAGRVLAADDPAEAREIARTRHNERGRS</sequence>
<evidence type="ECO:0000256" key="19">
    <source>
        <dbReference type="PIRSR" id="PIRSR000732-2"/>
    </source>
</evidence>
<evidence type="ECO:0000256" key="18">
    <source>
        <dbReference type="PIRSR" id="PIRSR000732-1"/>
    </source>
</evidence>
<dbReference type="Pfam" id="PF05524">
    <property type="entry name" value="PEP-utilisers_N"/>
    <property type="match status" value="1"/>
</dbReference>
<dbReference type="InterPro" id="IPR008279">
    <property type="entry name" value="PEP-util_enz_mobile_dom"/>
</dbReference>
<evidence type="ECO:0000256" key="7">
    <source>
        <dbReference type="ARBA" id="ARBA00016544"/>
    </source>
</evidence>
<evidence type="ECO:0000313" key="25">
    <source>
        <dbReference type="EMBL" id="TDC13147.1"/>
    </source>
</evidence>
<comment type="cofactor">
    <cofactor evidence="2 17 20">
        <name>Mg(2+)</name>
        <dbReference type="ChEBI" id="CHEBI:18420"/>
    </cofactor>
</comment>
<dbReference type="Pfam" id="PF02896">
    <property type="entry name" value="PEP-utilizers_C"/>
    <property type="match status" value="1"/>
</dbReference>
<keyword evidence="10 17" id="KW-0762">Sugar transport</keyword>
<dbReference type="InterPro" id="IPR006318">
    <property type="entry name" value="PTS_EI-like"/>
</dbReference>
<dbReference type="InterPro" id="IPR036637">
    <property type="entry name" value="Phosphohistidine_dom_sf"/>
</dbReference>
<evidence type="ECO:0000256" key="16">
    <source>
        <dbReference type="ARBA" id="ARBA00033235"/>
    </source>
</evidence>
<dbReference type="InterPro" id="IPR018274">
    <property type="entry name" value="PEP_util_AS"/>
</dbReference>
<evidence type="ECO:0000259" key="23">
    <source>
        <dbReference type="Pfam" id="PF02896"/>
    </source>
</evidence>
<feature type="domain" description="PEP-utilising enzyme mobile" evidence="22">
    <location>
        <begin position="151"/>
        <end position="220"/>
    </location>
</feature>
<evidence type="ECO:0000256" key="8">
    <source>
        <dbReference type="ARBA" id="ARBA00022448"/>
    </source>
</evidence>
<dbReference type="RefSeq" id="WP_131941575.1">
    <property type="nucleotide sequence ID" value="NZ_BAAAMX010000012.1"/>
</dbReference>
<keyword evidence="26" id="KW-1185">Reference proteome</keyword>
<comment type="function">
    <text evidence="3 17">General (non sugar-specific) component of the phosphoenolpyruvate-dependent sugar phosphotransferase system (sugar PTS). This major carbohydrate active-transport system catalyzes the phosphorylation of incoming sugar substrates concomitantly with their translocation across the cell membrane. Enzyme I transfers the phosphoryl group from phosphoenolpyruvate (PEP) to the phosphoryl carrier protein (HPr).</text>
</comment>
<dbReference type="PRINTS" id="PR01736">
    <property type="entry name" value="PHPHTRNFRASE"/>
</dbReference>
<feature type="active site" description="Tele-phosphohistidine intermediate" evidence="18">
    <location>
        <position position="184"/>
    </location>
</feature>
<keyword evidence="14 17" id="KW-0418">Kinase</keyword>